<dbReference type="RefSeq" id="WP_047231413.1">
    <property type="nucleotide sequence ID" value="NZ_JNBQ01000002.1"/>
</dbReference>
<evidence type="ECO:0000256" key="5">
    <source>
        <dbReference type="PROSITE-ProRule" id="PRU00335"/>
    </source>
</evidence>
<evidence type="ECO:0000256" key="6">
    <source>
        <dbReference type="SAM" id="MobiDB-lite"/>
    </source>
</evidence>
<dbReference type="GO" id="GO:0000976">
    <property type="term" value="F:transcription cis-regulatory region binding"/>
    <property type="evidence" value="ECO:0007669"/>
    <property type="project" value="TreeGrafter"/>
</dbReference>
<feature type="domain" description="HTH tetR-type" evidence="7">
    <location>
        <begin position="20"/>
        <end position="80"/>
    </location>
</feature>
<feature type="region of interest" description="Disordered" evidence="6">
    <location>
        <begin position="1"/>
        <end position="22"/>
    </location>
</feature>
<dbReference type="SUPFAM" id="SSF48498">
    <property type="entry name" value="Tetracyclin repressor-like, C-terminal domain"/>
    <property type="match status" value="1"/>
</dbReference>
<dbReference type="SUPFAM" id="SSF46689">
    <property type="entry name" value="Homeodomain-like"/>
    <property type="match status" value="1"/>
</dbReference>
<keyword evidence="1" id="KW-0678">Repressor</keyword>
<evidence type="ECO:0000256" key="2">
    <source>
        <dbReference type="ARBA" id="ARBA00023015"/>
    </source>
</evidence>
<dbReference type="PANTHER" id="PTHR30055:SF175">
    <property type="entry name" value="HTH-TYPE TRANSCRIPTIONAL REPRESSOR KSTR2"/>
    <property type="match status" value="1"/>
</dbReference>
<dbReference type="InterPro" id="IPR001647">
    <property type="entry name" value="HTH_TetR"/>
</dbReference>
<proteinExistence type="predicted"/>
<protein>
    <submittedName>
        <fullName evidence="8">TetR family transcriptional regulator</fullName>
    </submittedName>
</protein>
<comment type="caution">
    <text evidence="8">The sequence shown here is derived from an EMBL/GenBank/DDBJ whole genome shotgun (WGS) entry which is preliminary data.</text>
</comment>
<dbReference type="EMBL" id="JNBQ01000002">
    <property type="protein sequence ID" value="KLN36039.1"/>
    <property type="molecule type" value="Genomic_DNA"/>
</dbReference>
<feature type="DNA-binding region" description="H-T-H motif" evidence="5">
    <location>
        <begin position="43"/>
        <end position="62"/>
    </location>
</feature>
<keyword evidence="9" id="KW-1185">Reference proteome</keyword>
<dbReference type="InterPro" id="IPR039538">
    <property type="entry name" value="BetI_C"/>
</dbReference>
<dbReference type="Gene3D" id="1.10.357.10">
    <property type="entry name" value="Tetracycline Repressor, domain 2"/>
    <property type="match status" value="1"/>
</dbReference>
<evidence type="ECO:0000256" key="3">
    <source>
        <dbReference type="ARBA" id="ARBA00023125"/>
    </source>
</evidence>
<reference evidence="8 9" key="1">
    <citation type="submission" date="2014-05" db="EMBL/GenBank/DDBJ databases">
        <title>Cellulosimicrobium funkei U11 genome.</title>
        <authorList>
            <person name="Hu C."/>
            <person name="Gong Y."/>
            <person name="Wan W."/>
            <person name="Jiang M."/>
        </authorList>
    </citation>
    <scope>NUCLEOTIDE SEQUENCE [LARGE SCALE GENOMIC DNA]</scope>
    <source>
        <strain evidence="8 9">U11</strain>
    </source>
</reference>
<evidence type="ECO:0000256" key="1">
    <source>
        <dbReference type="ARBA" id="ARBA00022491"/>
    </source>
</evidence>
<dbReference type="Proteomes" id="UP000035265">
    <property type="component" value="Unassembled WGS sequence"/>
</dbReference>
<evidence type="ECO:0000259" key="7">
    <source>
        <dbReference type="PROSITE" id="PS50977"/>
    </source>
</evidence>
<dbReference type="InterPro" id="IPR036271">
    <property type="entry name" value="Tet_transcr_reg_TetR-rel_C_sf"/>
</dbReference>
<dbReference type="PANTHER" id="PTHR30055">
    <property type="entry name" value="HTH-TYPE TRANSCRIPTIONAL REGULATOR RUTR"/>
    <property type="match status" value="1"/>
</dbReference>
<evidence type="ECO:0000313" key="9">
    <source>
        <dbReference type="Proteomes" id="UP000035265"/>
    </source>
</evidence>
<keyword evidence="2" id="KW-0805">Transcription regulation</keyword>
<dbReference type="PATRIC" id="fig|264251.5.peg.677"/>
<dbReference type="GO" id="GO:0003700">
    <property type="term" value="F:DNA-binding transcription factor activity"/>
    <property type="evidence" value="ECO:0007669"/>
    <property type="project" value="TreeGrafter"/>
</dbReference>
<dbReference type="AlphaFoldDB" id="A0A0H2KW75"/>
<organism evidence="8 9">
    <name type="scientific">Cellulosimicrobium funkei</name>
    <dbReference type="NCBI Taxonomy" id="264251"/>
    <lineage>
        <taxon>Bacteria</taxon>
        <taxon>Bacillati</taxon>
        <taxon>Actinomycetota</taxon>
        <taxon>Actinomycetes</taxon>
        <taxon>Micrococcales</taxon>
        <taxon>Promicromonosporaceae</taxon>
        <taxon>Cellulosimicrobium</taxon>
    </lineage>
</organism>
<evidence type="ECO:0000256" key="4">
    <source>
        <dbReference type="ARBA" id="ARBA00023163"/>
    </source>
</evidence>
<dbReference type="InterPro" id="IPR009057">
    <property type="entry name" value="Homeodomain-like_sf"/>
</dbReference>
<keyword evidence="3 5" id="KW-0238">DNA-binding</keyword>
<accession>A0A0H2KW75</accession>
<dbReference type="Pfam" id="PF13977">
    <property type="entry name" value="TetR_C_6"/>
    <property type="match status" value="1"/>
</dbReference>
<dbReference type="InterPro" id="IPR050109">
    <property type="entry name" value="HTH-type_TetR-like_transc_reg"/>
</dbReference>
<name>A0A0H2KW75_9MICO</name>
<dbReference type="Pfam" id="PF00440">
    <property type="entry name" value="TetR_N"/>
    <property type="match status" value="1"/>
</dbReference>
<evidence type="ECO:0000313" key="8">
    <source>
        <dbReference type="EMBL" id="KLN36039.1"/>
    </source>
</evidence>
<keyword evidence="4" id="KW-0804">Transcription</keyword>
<sequence>MSADDDAGVPPTPGSRGRGGRRRQEILDVAAAAFATRGYHGASLAEIADEVGISAPAILHHFRTKEGLLTALLHARDAEDADGDDGPARASSRPHGLAYLDHLVATVARNVARPGITQLYAVLSAESVTDGHPAQQWFRDRYVGLRALVERALEEALERGEVHVGTDVEQTAAAIVAVMDGLQVQWLLDPDRVDMVAVTRRTIDALVAALGAAPAGRP</sequence>
<gene>
    <name evidence="8" type="ORF">FB00_03300</name>
</gene>
<dbReference type="PROSITE" id="PS50977">
    <property type="entry name" value="HTH_TETR_2"/>
    <property type="match status" value="1"/>
</dbReference>
<dbReference type="PRINTS" id="PR00455">
    <property type="entry name" value="HTHTETR"/>
</dbReference>